<sequence>MTFRKSIAATTAALAIVAAAPLSAEEQKVEMETQAEGSANVGEELEQTAKEAGDFMKNTVELGVDAASATAEAGYDAASDAGAQLDAALTQDAKVRTSDGELVGTVHKADLADDMVLVDLDTQMETSIEGSTENVAMSKSSLSVADDGLRVNMTEQALIEAIKAQSAS</sequence>
<dbReference type="Proteomes" id="UP000051401">
    <property type="component" value="Unassembled WGS sequence"/>
</dbReference>
<evidence type="ECO:0000313" key="5">
    <source>
        <dbReference type="Proteomes" id="UP000325785"/>
    </source>
</evidence>
<dbReference type="EMBL" id="LAXI01000005">
    <property type="protein sequence ID" value="KRS18037.1"/>
    <property type="molecule type" value="Genomic_DNA"/>
</dbReference>
<evidence type="ECO:0000313" key="4">
    <source>
        <dbReference type="Proteomes" id="UP000051401"/>
    </source>
</evidence>
<dbReference type="Proteomes" id="UP000325785">
    <property type="component" value="Chromosome"/>
</dbReference>
<keyword evidence="4" id="KW-1185">Reference proteome</keyword>
<protein>
    <recommendedName>
        <fullName evidence="6">PRC-barrel domain protein</fullName>
    </recommendedName>
</protein>
<accession>A0A0T5PA93</accession>
<feature type="signal peptide" evidence="1">
    <location>
        <begin position="1"/>
        <end position="24"/>
    </location>
</feature>
<organism evidence="2 4">
    <name type="scientific">Roseovarius indicus</name>
    <dbReference type="NCBI Taxonomy" id="540747"/>
    <lineage>
        <taxon>Bacteria</taxon>
        <taxon>Pseudomonadati</taxon>
        <taxon>Pseudomonadota</taxon>
        <taxon>Alphaproteobacteria</taxon>
        <taxon>Rhodobacterales</taxon>
        <taxon>Roseobacteraceae</taxon>
        <taxon>Roseovarius</taxon>
    </lineage>
</organism>
<proteinExistence type="predicted"/>
<reference evidence="3 5" key="2">
    <citation type="submission" date="2018-08" db="EMBL/GenBank/DDBJ databases">
        <title>Genetic Globetrotter - A new plasmid hitch-hiking vast phylogenetic and geographic distances.</title>
        <authorList>
            <person name="Vollmers J."/>
            <person name="Petersen J."/>
        </authorList>
    </citation>
    <scope>NUCLEOTIDE SEQUENCE [LARGE SCALE GENOMIC DNA]</scope>
    <source>
        <strain evidence="3 5">DSM 26383</strain>
    </source>
</reference>
<dbReference type="PATRIC" id="fig|540747.5.peg.5092"/>
<dbReference type="KEGG" id="rid:RIdsm_02948"/>
<dbReference type="EMBL" id="CP031598">
    <property type="protein sequence ID" value="QEW27138.1"/>
    <property type="molecule type" value="Genomic_DNA"/>
</dbReference>
<evidence type="ECO:0000313" key="2">
    <source>
        <dbReference type="EMBL" id="KRS18037.1"/>
    </source>
</evidence>
<dbReference type="RefSeq" id="WP_057816133.1">
    <property type="nucleotide sequence ID" value="NZ_CP031598.1"/>
</dbReference>
<dbReference type="AlphaFoldDB" id="A0A0T5PA93"/>
<keyword evidence="1" id="KW-0732">Signal</keyword>
<evidence type="ECO:0000313" key="3">
    <source>
        <dbReference type="EMBL" id="QEW27138.1"/>
    </source>
</evidence>
<evidence type="ECO:0008006" key="6">
    <source>
        <dbReference type="Google" id="ProtNLM"/>
    </source>
</evidence>
<gene>
    <name evidence="3" type="ORF">RIdsm_02948</name>
    <name evidence="2" type="ORF">XM52_10835</name>
</gene>
<name>A0A0T5PA93_9RHOB</name>
<feature type="chain" id="PRO_5010437500" description="PRC-barrel domain protein" evidence="1">
    <location>
        <begin position="25"/>
        <end position="168"/>
    </location>
</feature>
<evidence type="ECO:0000256" key="1">
    <source>
        <dbReference type="SAM" id="SignalP"/>
    </source>
</evidence>
<reference evidence="2 4" key="1">
    <citation type="submission" date="2015-04" db="EMBL/GenBank/DDBJ databases">
        <title>The draft genome sequence of Roseovarius indicus B108T.</title>
        <authorList>
            <person name="Li G."/>
            <person name="Lai Q."/>
            <person name="Shao Z."/>
            <person name="Yan P."/>
        </authorList>
    </citation>
    <scope>NUCLEOTIDE SEQUENCE [LARGE SCALE GENOMIC DNA]</scope>
    <source>
        <strain evidence="2 4">B108</strain>
    </source>
</reference>